<dbReference type="AlphaFoldDB" id="A0AAD2GBW6"/>
<feature type="region of interest" description="Disordered" evidence="1">
    <location>
        <begin position="169"/>
        <end position="220"/>
    </location>
</feature>
<dbReference type="SUPFAM" id="SSF46689">
    <property type="entry name" value="Homeodomain-like"/>
    <property type="match status" value="1"/>
</dbReference>
<dbReference type="InterPro" id="IPR001005">
    <property type="entry name" value="SANT/Myb"/>
</dbReference>
<evidence type="ECO:0000313" key="4">
    <source>
        <dbReference type="Proteomes" id="UP001295423"/>
    </source>
</evidence>
<feature type="region of interest" description="Disordered" evidence="1">
    <location>
        <begin position="380"/>
        <end position="399"/>
    </location>
</feature>
<comment type="caution">
    <text evidence="3">The sequence shown here is derived from an EMBL/GenBank/DDBJ whole genome shotgun (WGS) entry which is preliminary data.</text>
</comment>
<feature type="compositionally biased region" description="Polar residues" evidence="1">
    <location>
        <begin position="380"/>
        <end position="391"/>
    </location>
</feature>
<dbReference type="InterPro" id="IPR017930">
    <property type="entry name" value="Myb_dom"/>
</dbReference>
<dbReference type="SMART" id="SM00717">
    <property type="entry name" value="SANT"/>
    <property type="match status" value="1"/>
</dbReference>
<evidence type="ECO:0000259" key="2">
    <source>
        <dbReference type="PROSITE" id="PS51294"/>
    </source>
</evidence>
<organism evidence="3 4">
    <name type="scientific">Cylindrotheca closterium</name>
    <dbReference type="NCBI Taxonomy" id="2856"/>
    <lineage>
        <taxon>Eukaryota</taxon>
        <taxon>Sar</taxon>
        <taxon>Stramenopiles</taxon>
        <taxon>Ochrophyta</taxon>
        <taxon>Bacillariophyta</taxon>
        <taxon>Bacillariophyceae</taxon>
        <taxon>Bacillariophycidae</taxon>
        <taxon>Bacillariales</taxon>
        <taxon>Bacillariaceae</taxon>
        <taxon>Cylindrotheca</taxon>
    </lineage>
</organism>
<dbReference type="Proteomes" id="UP001295423">
    <property type="component" value="Unassembled WGS sequence"/>
</dbReference>
<reference evidence="3" key="1">
    <citation type="submission" date="2023-08" db="EMBL/GenBank/DDBJ databases">
        <authorList>
            <person name="Audoor S."/>
            <person name="Bilcke G."/>
        </authorList>
    </citation>
    <scope>NUCLEOTIDE SEQUENCE</scope>
</reference>
<name>A0AAD2GBW6_9STRA</name>
<accession>A0AAD2GBW6</accession>
<dbReference type="PROSITE" id="PS51294">
    <property type="entry name" value="HTH_MYB"/>
    <property type="match status" value="1"/>
</dbReference>
<feature type="domain" description="HTH myb-type" evidence="2">
    <location>
        <begin position="395"/>
        <end position="449"/>
    </location>
</feature>
<gene>
    <name evidence="3" type="ORF">CYCCA115_LOCUS23629</name>
</gene>
<dbReference type="Pfam" id="PF00249">
    <property type="entry name" value="Myb_DNA-binding"/>
    <property type="match status" value="1"/>
</dbReference>
<dbReference type="InterPro" id="IPR009057">
    <property type="entry name" value="Homeodomain-like_sf"/>
</dbReference>
<dbReference type="Gene3D" id="1.10.10.60">
    <property type="entry name" value="Homeodomain-like"/>
    <property type="match status" value="1"/>
</dbReference>
<evidence type="ECO:0000313" key="3">
    <source>
        <dbReference type="EMBL" id="CAJ1969286.1"/>
    </source>
</evidence>
<proteinExistence type="predicted"/>
<feature type="compositionally biased region" description="Polar residues" evidence="1">
    <location>
        <begin position="205"/>
        <end position="217"/>
    </location>
</feature>
<protein>
    <recommendedName>
        <fullName evidence="2">HTH myb-type domain-containing protein</fullName>
    </recommendedName>
</protein>
<dbReference type="CDD" id="cd00167">
    <property type="entry name" value="SANT"/>
    <property type="match status" value="1"/>
</dbReference>
<dbReference type="EMBL" id="CAKOGP040002424">
    <property type="protein sequence ID" value="CAJ1969286.1"/>
    <property type="molecule type" value="Genomic_DNA"/>
</dbReference>
<keyword evidence="4" id="KW-1185">Reference proteome</keyword>
<feature type="compositionally biased region" description="Polar residues" evidence="1">
    <location>
        <begin position="187"/>
        <end position="196"/>
    </location>
</feature>
<sequence>MSSIRRLSDEDVRAVFESLHGDHQPPPHLNFKIVPVGPTALRLSPPSYEFEDGLYVLLKPDKKRKNARDWVPDLSMVPSHLRNLTMTDFPPKICPWSLSGPQFPQPTAIQQRYCYPKGEHEYSSRKGGALWTMYERNGKEDLQFRLLHVYFSAKRAINKGVDVATEGVVASKRTPTSTPRRRRKGTPNRSSQSPWNEKTYPPHSTPRSIHTTVTESPLNMPAPVTTFRPFAMATSWHPDQDIFVSPFTNVTDFLGQPFHPLPSFELESLDEKAFMAPEQSDFQMMERCFQDDAQSSSRHGTKRTKTTTQALMASDSAIMDLESSWTLNFGYDSEEDAYRQMDRRLSIMGERVRSMVALETDKDHARSAVVNWARSIESTTFDGHSGSQQTDQGHDRDVIDSTFSPLEDAAICHLCARLGPRWEVIAKRFPRHSTLEVKSRFETLRKEFESGLAKINPSTELAESAEALKHSVLLKGPNANMNILRYLADYILKEDGKGAVEPPTSFGPFRVAKAAEACKRCGLIVPSLQTGRIICEKTGWCKKCSKLSAIVYGDYLREIYPLKPAKQRTASV</sequence>
<evidence type="ECO:0000256" key="1">
    <source>
        <dbReference type="SAM" id="MobiDB-lite"/>
    </source>
</evidence>